<dbReference type="SMR" id="A0A1S2XUV5"/>
<evidence type="ECO:0000313" key="14">
    <source>
        <dbReference type="RefSeq" id="XP_004494872.1"/>
    </source>
</evidence>
<comment type="subcellular location">
    <subcellularLocation>
        <location evidence="1 9">Nucleus</location>
    </subcellularLocation>
</comment>
<feature type="compositionally biased region" description="Low complexity" evidence="10">
    <location>
        <begin position="173"/>
        <end position="189"/>
    </location>
</feature>
<dbReference type="GO" id="GO:0005634">
    <property type="term" value="C:nucleus"/>
    <property type="evidence" value="ECO:0007669"/>
    <property type="project" value="UniProtKB-SubCell"/>
</dbReference>
<dbReference type="OrthoDB" id="60033at2759"/>
<keyword evidence="3" id="KW-0902">Two-component regulatory system</keyword>
<dbReference type="RefSeq" id="XP_004494872.1">
    <property type="nucleotide sequence ID" value="XM_004494815.2"/>
</dbReference>
<feature type="domain" description="Response regulatory" evidence="11">
    <location>
        <begin position="33"/>
        <end position="151"/>
    </location>
</feature>
<reference evidence="14" key="2">
    <citation type="submission" date="2025-08" db="UniProtKB">
        <authorList>
            <consortium name="RefSeq"/>
        </authorList>
    </citation>
    <scope>IDENTIFICATION</scope>
    <source>
        <tissue evidence="14">Etiolated seedlings</tissue>
    </source>
</reference>
<evidence type="ECO:0000313" key="13">
    <source>
        <dbReference type="Proteomes" id="UP000087171"/>
    </source>
</evidence>
<proteinExistence type="inferred from homology"/>
<keyword evidence="13" id="KW-1185">Reference proteome</keyword>
<keyword evidence="6" id="KW-0804">Transcription</keyword>
<evidence type="ECO:0000256" key="1">
    <source>
        <dbReference type="ARBA" id="ARBA00004123"/>
    </source>
</evidence>
<dbReference type="Pfam" id="PF00072">
    <property type="entry name" value="Response_reg"/>
    <property type="match status" value="1"/>
</dbReference>
<reference evidence="13" key="1">
    <citation type="journal article" date="2013" name="Nat. Biotechnol.">
        <title>Draft genome sequence of chickpea (Cicer arietinum) provides a resource for trait improvement.</title>
        <authorList>
            <person name="Varshney R.K."/>
            <person name="Song C."/>
            <person name="Saxena R.K."/>
            <person name="Azam S."/>
            <person name="Yu S."/>
            <person name="Sharpe A.G."/>
            <person name="Cannon S."/>
            <person name="Baek J."/>
            <person name="Rosen B.D."/>
            <person name="Tar'an B."/>
            <person name="Millan T."/>
            <person name="Zhang X."/>
            <person name="Ramsay L.D."/>
            <person name="Iwata A."/>
            <person name="Wang Y."/>
            <person name="Nelson W."/>
            <person name="Farmer A.D."/>
            <person name="Gaur P.M."/>
            <person name="Soderlund C."/>
            <person name="Penmetsa R.V."/>
            <person name="Xu C."/>
            <person name="Bharti A.K."/>
            <person name="He W."/>
            <person name="Winter P."/>
            <person name="Zhao S."/>
            <person name="Hane J.K."/>
            <person name="Carrasquilla-Garcia N."/>
            <person name="Condie J.A."/>
            <person name="Upadhyaya H.D."/>
            <person name="Luo M.C."/>
            <person name="Thudi M."/>
            <person name="Gowda C.L."/>
            <person name="Singh N.P."/>
            <person name="Lichtenzveig J."/>
            <person name="Gali K.K."/>
            <person name="Rubio J."/>
            <person name="Nadarajan N."/>
            <person name="Dolezel J."/>
            <person name="Bansal K.C."/>
            <person name="Xu X."/>
            <person name="Edwards D."/>
            <person name="Zhang G."/>
            <person name="Kahl G."/>
            <person name="Gil J."/>
            <person name="Singh K.B."/>
            <person name="Datta S.K."/>
            <person name="Jackson S.A."/>
            <person name="Wang J."/>
            <person name="Cook D.R."/>
        </authorList>
    </citation>
    <scope>NUCLEOTIDE SEQUENCE [LARGE SCALE GENOMIC DNA]</scope>
    <source>
        <strain evidence="13">cv. CDC Frontier</strain>
    </source>
</reference>
<organism evidence="13 14">
    <name type="scientific">Cicer arietinum</name>
    <name type="common">Chickpea</name>
    <name type="synonym">Garbanzo</name>
    <dbReference type="NCBI Taxonomy" id="3827"/>
    <lineage>
        <taxon>Eukaryota</taxon>
        <taxon>Viridiplantae</taxon>
        <taxon>Streptophyta</taxon>
        <taxon>Embryophyta</taxon>
        <taxon>Tracheophyta</taxon>
        <taxon>Spermatophyta</taxon>
        <taxon>Magnoliopsida</taxon>
        <taxon>eudicotyledons</taxon>
        <taxon>Gunneridae</taxon>
        <taxon>Pentapetalae</taxon>
        <taxon>rosids</taxon>
        <taxon>fabids</taxon>
        <taxon>Fabales</taxon>
        <taxon>Fabaceae</taxon>
        <taxon>Papilionoideae</taxon>
        <taxon>50 kb inversion clade</taxon>
        <taxon>NPAAA clade</taxon>
        <taxon>Hologalegina</taxon>
        <taxon>IRL clade</taxon>
        <taxon>Cicereae</taxon>
        <taxon>Cicer</taxon>
    </lineage>
</organism>
<feature type="compositionally biased region" description="Polar residues" evidence="10">
    <location>
        <begin position="203"/>
        <end position="218"/>
    </location>
</feature>
<evidence type="ECO:0000256" key="8">
    <source>
        <dbReference type="PROSITE-ProRule" id="PRU00169"/>
    </source>
</evidence>
<dbReference type="SMART" id="SM00448">
    <property type="entry name" value="REC"/>
    <property type="match status" value="1"/>
</dbReference>
<sequence length="626" mass="69416">MGEVAETEMLNNHVSLQEDLVSSETFLPPVMLRVLLVEADDSTRQIISALLRKCGYKVAAVRDGLKAWETLKNKSVNIDLVLTEVDLPSISGFSLLTSIMEHASCKNIPVIMMSSHDSVSTAFKCMLNGAVDFLIKPVRRNELRNLWQHVWRRHTISRPSQNITSPQTKLDVAPESNAPSNNSSGSVASTQKNNECSEKTSETQDMSQLKSSLSLSNTDKVKQESSIKFERESAEYNNETGEKSTTLVSKVARYDKISTGLRLGQCYDHSETENQDQDEVLRTELSKADPHINRKIHRCNDELVEHCTGAIDLIATIENLPKSSYANCSFNGGNTAKFDFDSQLELSLQRDFRGSSPQPTTEERHILNHSNASAFSWYGSSKLLHPLFPSNNFHESHKLSQDTNTTQSGQVDAKLPNSLLEFFPATGSTFDNKSIGHGNVFHSMFYIESPKSVCQKESSSFPTSISSQSNPKNQNSERSDDATYSTCDQNVNDQSTVDCAMHNSPASGQSSGTSFYHDAVNHNASGVCEGTGSGSDGNAPSVVGNNNFESSMNNDHYDGLRGTNSHRTSQREAALTKFRLKRKDRCYEKKVRYESRKRLADNRPRVKGQFVRQVHSEHPAADAGGY</sequence>
<dbReference type="CDD" id="cd17582">
    <property type="entry name" value="psREC_PRR"/>
    <property type="match status" value="1"/>
</dbReference>
<feature type="compositionally biased region" description="Low complexity" evidence="10">
    <location>
        <begin position="458"/>
        <end position="469"/>
    </location>
</feature>
<feature type="compositionally biased region" description="Polar residues" evidence="10">
    <location>
        <begin position="543"/>
        <end position="554"/>
    </location>
</feature>
<evidence type="ECO:0000256" key="10">
    <source>
        <dbReference type="SAM" id="MobiDB-lite"/>
    </source>
</evidence>
<gene>
    <name evidence="14" type="primary">PRR59C</name>
</gene>
<evidence type="ECO:0000256" key="5">
    <source>
        <dbReference type="ARBA" id="ARBA00023108"/>
    </source>
</evidence>
<dbReference type="Gene3D" id="3.40.50.2300">
    <property type="match status" value="1"/>
</dbReference>
<dbReference type="InterPro" id="IPR045279">
    <property type="entry name" value="ARR-like"/>
</dbReference>
<name>A0A1S2XUV5_CICAR</name>
<evidence type="ECO:0000256" key="3">
    <source>
        <dbReference type="ARBA" id="ARBA00023012"/>
    </source>
</evidence>
<accession>A0A1S2XUV5</accession>
<evidence type="ECO:0000259" key="12">
    <source>
        <dbReference type="PROSITE" id="PS51017"/>
    </source>
</evidence>
<evidence type="ECO:0000256" key="9">
    <source>
        <dbReference type="PROSITE-ProRule" id="PRU00357"/>
    </source>
</evidence>
<feature type="compositionally biased region" description="Basic and acidic residues" evidence="10">
    <location>
        <begin position="219"/>
        <end position="234"/>
    </location>
</feature>
<dbReference type="GO" id="GO:0000160">
    <property type="term" value="P:phosphorelay signal transduction system"/>
    <property type="evidence" value="ECO:0007669"/>
    <property type="project" value="UniProtKB-KW"/>
</dbReference>
<dbReference type="PANTHER" id="PTHR43874:SF146">
    <property type="entry name" value="TWO-COMPONENT RESPONSE REGULATOR-LIKE APRR9"/>
    <property type="match status" value="1"/>
</dbReference>
<dbReference type="InterPro" id="IPR011006">
    <property type="entry name" value="CheY-like_superfamily"/>
</dbReference>
<dbReference type="Proteomes" id="UP000087171">
    <property type="component" value="Chromosome Ca3"/>
</dbReference>
<feature type="region of interest" description="Disordered" evidence="10">
    <location>
        <begin position="527"/>
        <end position="573"/>
    </location>
</feature>
<dbReference type="InterPro" id="IPR010402">
    <property type="entry name" value="CCT_domain"/>
</dbReference>
<dbReference type="InterPro" id="IPR001789">
    <property type="entry name" value="Sig_transdc_resp-reg_receiver"/>
</dbReference>
<feature type="region of interest" description="Disordered" evidence="10">
    <location>
        <begin position="158"/>
        <end position="241"/>
    </location>
</feature>
<evidence type="ECO:0000256" key="4">
    <source>
        <dbReference type="ARBA" id="ARBA00023015"/>
    </source>
</evidence>
<dbReference type="STRING" id="3827.A0A1S2XUV5"/>
<dbReference type="PANTHER" id="PTHR43874">
    <property type="entry name" value="TWO-COMPONENT RESPONSE REGULATOR"/>
    <property type="match status" value="1"/>
</dbReference>
<comment type="caution">
    <text evidence="8">Lacks conserved residue(s) required for the propagation of feature annotation.</text>
</comment>
<dbReference type="SUPFAM" id="SSF52172">
    <property type="entry name" value="CheY-like"/>
    <property type="match status" value="1"/>
</dbReference>
<evidence type="ECO:0000259" key="11">
    <source>
        <dbReference type="PROSITE" id="PS50110"/>
    </source>
</evidence>
<feature type="domain" description="CCT" evidence="12">
    <location>
        <begin position="571"/>
        <end position="613"/>
    </location>
</feature>
<dbReference type="eggNOG" id="KOG1601">
    <property type="taxonomic scope" value="Eukaryota"/>
</dbReference>
<feature type="region of interest" description="Disordered" evidence="10">
    <location>
        <begin position="457"/>
        <end position="488"/>
    </location>
</feature>
<dbReference type="KEGG" id="cam:101498831"/>
<protein>
    <submittedName>
        <fullName evidence="14">Two-component response regulator-like APRR9</fullName>
    </submittedName>
</protein>
<dbReference type="PaxDb" id="3827-XP_004494872.1"/>
<dbReference type="PROSITE" id="PS50110">
    <property type="entry name" value="RESPONSE_REGULATORY"/>
    <property type="match status" value="1"/>
</dbReference>
<evidence type="ECO:0000256" key="2">
    <source>
        <dbReference type="ARBA" id="ARBA00010330"/>
    </source>
</evidence>
<dbReference type="GO" id="GO:0009736">
    <property type="term" value="P:cytokinin-activated signaling pathway"/>
    <property type="evidence" value="ECO:0007669"/>
    <property type="project" value="InterPro"/>
</dbReference>
<dbReference type="Pfam" id="PF06203">
    <property type="entry name" value="CCT"/>
    <property type="match status" value="1"/>
</dbReference>
<dbReference type="AlphaFoldDB" id="A0A1S2XUV5"/>
<keyword evidence="4" id="KW-0805">Transcription regulation</keyword>
<comment type="similarity">
    <text evidence="2">Belongs to the ARR-like family.</text>
</comment>
<dbReference type="PROSITE" id="PS51017">
    <property type="entry name" value="CCT"/>
    <property type="match status" value="1"/>
</dbReference>
<evidence type="ECO:0000256" key="7">
    <source>
        <dbReference type="ARBA" id="ARBA00023242"/>
    </source>
</evidence>
<evidence type="ECO:0000256" key="6">
    <source>
        <dbReference type="ARBA" id="ARBA00023163"/>
    </source>
</evidence>
<keyword evidence="5" id="KW-0090">Biological rhythms</keyword>
<dbReference type="GO" id="GO:0048511">
    <property type="term" value="P:rhythmic process"/>
    <property type="evidence" value="ECO:0007669"/>
    <property type="project" value="UniProtKB-KW"/>
</dbReference>
<feature type="compositionally biased region" description="Polar residues" evidence="10">
    <location>
        <begin position="158"/>
        <end position="168"/>
    </location>
</feature>
<dbReference type="GeneID" id="101498831"/>
<keyword evidence="7 9" id="KW-0539">Nucleus</keyword>